<dbReference type="SUPFAM" id="SSF54373">
    <property type="entry name" value="FAD-linked reductases, C-terminal domain"/>
    <property type="match status" value="1"/>
</dbReference>
<protein>
    <recommendedName>
        <fullName evidence="4 5">Glucose-methanol-choline oxidoreductase N-terminal domain-containing protein</fullName>
    </recommendedName>
</protein>
<proteinExistence type="inferred from homology"/>
<dbReference type="SUPFAM" id="SSF51905">
    <property type="entry name" value="FAD/NAD(P)-binding domain"/>
    <property type="match status" value="1"/>
</dbReference>
<evidence type="ECO:0000256" key="2">
    <source>
        <dbReference type="PIRSR" id="PIRSR000137-1"/>
    </source>
</evidence>
<dbReference type="InterPro" id="IPR036188">
    <property type="entry name" value="FAD/NAD-bd_sf"/>
</dbReference>
<accession>A0AAW2GJI8</accession>
<dbReference type="Gene3D" id="3.50.50.60">
    <property type="entry name" value="FAD/NAD(P)-binding domain"/>
    <property type="match status" value="1"/>
</dbReference>
<dbReference type="GO" id="GO:0050660">
    <property type="term" value="F:flavin adenine dinucleotide binding"/>
    <property type="evidence" value="ECO:0007669"/>
    <property type="project" value="InterPro"/>
</dbReference>
<dbReference type="Pfam" id="PF05199">
    <property type="entry name" value="GMC_oxred_C"/>
    <property type="match status" value="1"/>
</dbReference>
<dbReference type="Pfam" id="PF00732">
    <property type="entry name" value="GMC_oxred_N"/>
    <property type="match status" value="1"/>
</dbReference>
<sequence length="637" mass="70869">MAKTSIFIIFVAVAIGLSQIYLPNKYHELYGSDEKGSRLINVFRLCSGIFNFWMDSRHFLAEQIPDTTPQLKETYDFVIIGAGTAGATIAARLSENPKIKVLLIEDGTHESLYMDIPLLAGYLQTTGVSRKYRTKPSDKYCLGMEDNRCNWPTAKILGGSSVINYMIANKGVVEDYDRWAEMGNEGWAYKDVLEYFKKLEKIEIPELKSDTIYHGTDGPVHVTRSSFHTLIAEGFLKAGEELGYSTVDYNGKNAIGFSYVQSTIMNGTRMSSNRAYLIPARDRKNLHVTLESTATKVLIDSNVNRAVGVEFTKNGRNITVFASKEVIVSAGAIGSSQLLMLSGIGPAKQLTELGIDVVKDAPVGENLMDHVTFFGLTWKINASISLNMLELINPLNPYISDFLVNREGPLTSAGGCDALGFINTKHRKKHSGLPDIELLFGSATFKEEYLFPEMLNLKKYLRQEWGKYAGTYGWSIAITLSKPKSRGRIKLVANNINVAPEIVPNYFDDPDDMKTMIAGIRAAQSLSQTKVMQAYDSRLLNITYEKCNYEEDSDAYWECVVRTISSTLYHYSGTCKMGARGDPTAVVDPKLKVIGIENLRVADASVLPEIVSAHLNLPVFMIAEKVADMIKTEWKIL</sequence>
<keyword evidence="3" id="KW-0274">FAD</keyword>
<evidence type="ECO:0000313" key="7">
    <source>
        <dbReference type="Proteomes" id="UP001430953"/>
    </source>
</evidence>
<evidence type="ECO:0000259" key="4">
    <source>
        <dbReference type="PROSITE" id="PS00623"/>
    </source>
</evidence>
<comment type="caution">
    <text evidence="6">The sequence shown here is derived from an EMBL/GenBank/DDBJ whole genome shotgun (WGS) entry which is preliminary data.</text>
</comment>
<dbReference type="EMBL" id="JADYXP020000004">
    <property type="protein sequence ID" value="KAL0126577.1"/>
    <property type="molecule type" value="Genomic_DNA"/>
</dbReference>
<evidence type="ECO:0000259" key="5">
    <source>
        <dbReference type="PROSITE" id="PS00624"/>
    </source>
</evidence>
<evidence type="ECO:0000256" key="1">
    <source>
        <dbReference type="ARBA" id="ARBA00010790"/>
    </source>
</evidence>
<dbReference type="AlphaFoldDB" id="A0AAW2GJI8"/>
<name>A0AAW2GJI8_9HYME</name>
<dbReference type="PROSITE" id="PS00624">
    <property type="entry name" value="GMC_OXRED_2"/>
    <property type="match status" value="1"/>
</dbReference>
<dbReference type="InterPro" id="IPR007867">
    <property type="entry name" value="GMC_OxRtase_C"/>
</dbReference>
<dbReference type="PANTHER" id="PTHR11552:SF158">
    <property type="entry name" value="GH23626P-RELATED"/>
    <property type="match status" value="1"/>
</dbReference>
<dbReference type="PIRSF" id="PIRSF000137">
    <property type="entry name" value="Alcohol_oxidase"/>
    <property type="match status" value="1"/>
</dbReference>
<dbReference type="GO" id="GO:0016614">
    <property type="term" value="F:oxidoreductase activity, acting on CH-OH group of donors"/>
    <property type="evidence" value="ECO:0007669"/>
    <property type="project" value="InterPro"/>
</dbReference>
<keyword evidence="3" id="KW-0285">Flavoprotein</keyword>
<evidence type="ECO:0000256" key="3">
    <source>
        <dbReference type="RuleBase" id="RU003968"/>
    </source>
</evidence>
<reference evidence="6 7" key="1">
    <citation type="submission" date="2023-03" db="EMBL/GenBank/DDBJ databases">
        <title>High recombination rates correlate with genetic variation in Cardiocondyla obscurior ants.</title>
        <authorList>
            <person name="Errbii M."/>
        </authorList>
    </citation>
    <scope>NUCLEOTIDE SEQUENCE [LARGE SCALE GENOMIC DNA]</scope>
    <source>
        <strain evidence="6">Alpha-2009</strain>
        <tissue evidence="6">Whole body</tissue>
    </source>
</reference>
<comment type="similarity">
    <text evidence="1 3">Belongs to the GMC oxidoreductase family.</text>
</comment>
<feature type="active site" description="Proton donor" evidence="2">
    <location>
        <position position="570"/>
    </location>
</feature>
<dbReference type="InterPro" id="IPR012132">
    <property type="entry name" value="GMC_OxRdtase"/>
</dbReference>
<organism evidence="6 7">
    <name type="scientific">Cardiocondyla obscurior</name>
    <dbReference type="NCBI Taxonomy" id="286306"/>
    <lineage>
        <taxon>Eukaryota</taxon>
        <taxon>Metazoa</taxon>
        <taxon>Ecdysozoa</taxon>
        <taxon>Arthropoda</taxon>
        <taxon>Hexapoda</taxon>
        <taxon>Insecta</taxon>
        <taxon>Pterygota</taxon>
        <taxon>Neoptera</taxon>
        <taxon>Endopterygota</taxon>
        <taxon>Hymenoptera</taxon>
        <taxon>Apocrita</taxon>
        <taxon>Aculeata</taxon>
        <taxon>Formicoidea</taxon>
        <taxon>Formicidae</taxon>
        <taxon>Myrmicinae</taxon>
        <taxon>Cardiocondyla</taxon>
    </lineage>
</organism>
<dbReference type="InterPro" id="IPR000172">
    <property type="entry name" value="GMC_OxRdtase_N"/>
</dbReference>
<dbReference type="PROSITE" id="PS00623">
    <property type="entry name" value="GMC_OXRED_1"/>
    <property type="match status" value="1"/>
</dbReference>
<dbReference type="Proteomes" id="UP001430953">
    <property type="component" value="Unassembled WGS sequence"/>
</dbReference>
<feature type="active site" description="Proton acceptor" evidence="2">
    <location>
        <position position="614"/>
    </location>
</feature>
<feature type="domain" description="Glucose-methanol-choline oxidoreductase N-terminal" evidence="4">
    <location>
        <begin position="154"/>
        <end position="177"/>
    </location>
</feature>
<feature type="domain" description="Glucose-methanol-choline oxidoreductase N-terminal" evidence="5">
    <location>
        <begin position="331"/>
        <end position="345"/>
    </location>
</feature>
<keyword evidence="7" id="KW-1185">Reference proteome</keyword>
<dbReference type="PANTHER" id="PTHR11552">
    <property type="entry name" value="GLUCOSE-METHANOL-CHOLINE GMC OXIDOREDUCTASE"/>
    <property type="match status" value="1"/>
</dbReference>
<gene>
    <name evidence="6" type="ORF">PUN28_005140</name>
</gene>
<dbReference type="Gene3D" id="3.30.560.10">
    <property type="entry name" value="Glucose Oxidase, domain 3"/>
    <property type="match status" value="1"/>
</dbReference>
<evidence type="ECO:0000313" key="6">
    <source>
        <dbReference type="EMBL" id="KAL0126577.1"/>
    </source>
</evidence>